<dbReference type="InterPro" id="IPR002303">
    <property type="entry name" value="Valyl-tRNA_ligase"/>
</dbReference>
<protein>
    <recommendedName>
        <fullName evidence="12">Valine--tRNA ligase</fullName>
        <ecNumber evidence="12">6.1.1.9</ecNumber>
    </recommendedName>
    <alternativeName>
        <fullName evidence="12">Valyl-tRNA synthetase</fullName>
        <shortName evidence="12">ValRS</shortName>
    </alternativeName>
</protein>
<proteinExistence type="inferred from homology"/>
<dbReference type="SUPFAM" id="SSF50677">
    <property type="entry name" value="ValRS/IleRS/LeuRS editing domain"/>
    <property type="match status" value="1"/>
</dbReference>
<evidence type="ECO:0000313" key="16">
    <source>
        <dbReference type="EMBL" id="ACK42369.1"/>
    </source>
</evidence>
<evidence type="ECO:0000256" key="3">
    <source>
        <dbReference type="ARBA" id="ARBA00022490"/>
    </source>
</evidence>
<evidence type="ECO:0000256" key="6">
    <source>
        <dbReference type="ARBA" id="ARBA00022840"/>
    </source>
</evidence>
<dbReference type="GO" id="GO:0005829">
    <property type="term" value="C:cytosol"/>
    <property type="evidence" value="ECO:0000318"/>
    <property type="project" value="GO_Central"/>
</dbReference>
<dbReference type="Gene3D" id="3.90.740.10">
    <property type="entry name" value="Valyl/Leucyl/Isoleucyl-tRNA synthetase, editing domain"/>
    <property type="match status" value="1"/>
</dbReference>
<evidence type="ECO:0000256" key="7">
    <source>
        <dbReference type="ARBA" id="ARBA00022917"/>
    </source>
</evidence>
<dbReference type="EC" id="6.1.1.9" evidence="12"/>
<dbReference type="FunFam" id="3.40.50.620:FF:000032">
    <property type="entry name" value="Valine--tRNA ligase"/>
    <property type="match status" value="1"/>
</dbReference>
<comment type="catalytic activity">
    <reaction evidence="10 12">
        <text>tRNA(Val) + L-valine + ATP = L-valyl-tRNA(Val) + AMP + diphosphate</text>
        <dbReference type="Rhea" id="RHEA:10704"/>
        <dbReference type="Rhea" id="RHEA-COMP:9672"/>
        <dbReference type="Rhea" id="RHEA-COMP:9708"/>
        <dbReference type="ChEBI" id="CHEBI:30616"/>
        <dbReference type="ChEBI" id="CHEBI:33019"/>
        <dbReference type="ChEBI" id="CHEBI:57762"/>
        <dbReference type="ChEBI" id="CHEBI:78442"/>
        <dbReference type="ChEBI" id="CHEBI:78537"/>
        <dbReference type="ChEBI" id="CHEBI:456215"/>
        <dbReference type="EC" id="6.1.1.9"/>
    </reaction>
</comment>
<dbReference type="FunFam" id="1.10.287.380:FF:000001">
    <property type="entry name" value="Valine--tRNA ligase"/>
    <property type="match status" value="1"/>
</dbReference>
<comment type="caution">
    <text evidence="12">Lacks conserved residue(s) required for the propagation of feature annotation.</text>
</comment>
<dbReference type="Pfam" id="PF00133">
    <property type="entry name" value="tRNA-synt_1"/>
    <property type="match status" value="1"/>
</dbReference>
<dbReference type="Gene3D" id="1.10.287.380">
    <property type="entry name" value="Valyl-tRNA synthetase, C-terminal domain"/>
    <property type="match status" value="1"/>
</dbReference>
<feature type="short sequence motif" description="'HIGH' region" evidence="12">
    <location>
        <begin position="46"/>
        <end position="56"/>
    </location>
</feature>
<dbReference type="InterPro" id="IPR002300">
    <property type="entry name" value="aa-tRNA-synth_Ia"/>
</dbReference>
<evidence type="ECO:0000259" key="15">
    <source>
        <dbReference type="Pfam" id="PF10458"/>
    </source>
</evidence>
<dbReference type="CDD" id="cd07962">
    <property type="entry name" value="Anticodon_Ia_Val"/>
    <property type="match status" value="1"/>
</dbReference>
<evidence type="ECO:0000256" key="1">
    <source>
        <dbReference type="ARBA" id="ARBA00004496"/>
    </source>
</evidence>
<keyword evidence="8 12" id="KW-0175">Coiled coil</keyword>
<dbReference type="Pfam" id="PF10458">
    <property type="entry name" value="Val_tRNA-synt_C"/>
    <property type="match status" value="1"/>
</dbReference>
<dbReference type="InterPro" id="IPR033705">
    <property type="entry name" value="Anticodon_Ia_Val"/>
</dbReference>
<dbReference type="NCBIfam" id="TIGR00422">
    <property type="entry name" value="valS"/>
    <property type="match status" value="1"/>
</dbReference>
<dbReference type="HAMAP" id="MF_02004">
    <property type="entry name" value="Val_tRNA_synth_type1"/>
    <property type="match status" value="1"/>
</dbReference>
<evidence type="ECO:0000259" key="13">
    <source>
        <dbReference type="Pfam" id="PF00133"/>
    </source>
</evidence>
<dbReference type="GO" id="GO:0006438">
    <property type="term" value="P:valyl-tRNA aminoacylation"/>
    <property type="evidence" value="ECO:0000318"/>
    <property type="project" value="GO_Central"/>
</dbReference>
<dbReference type="InterPro" id="IPR019499">
    <property type="entry name" value="Val-tRNA_synth_tRNA-bd"/>
</dbReference>
<dbReference type="Pfam" id="PF08264">
    <property type="entry name" value="Anticodon_1"/>
    <property type="match status" value="1"/>
</dbReference>
<dbReference type="EnsemblBacteria" id="ACK42369">
    <property type="protein sequence ID" value="ACK42369"/>
    <property type="gene ID" value="Dtur_1090"/>
</dbReference>
<dbReference type="GO" id="GO:0004832">
    <property type="term" value="F:valine-tRNA ligase activity"/>
    <property type="evidence" value="ECO:0000318"/>
    <property type="project" value="GO_Central"/>
</dbReference>
<evidence type="ECO:0000259" key="14">
    <source>
        <dbReference type="Pfam" id="PF08264"/>
    </source>
</evidence>
<dbReference type="STRING" id="515635.Dtur_1090"/>
<keyword evidence="9 12" id="KW-0030">Aminoacyl-tRNA synthetase</keyword>
<dbReference type="AlphaFoldDB" id="B8E292"/>
<evidence type="ECO:0000256" key="8">
    <source>
        <dbReference type="ARBA" id="ARBA00023054"/>
    </source>
</evidence>
<keyword evidence="3 12" id="KW-0963">Cytoplasm</keyword>
<dbReference type="GO" id="GO:0005524">
    <property type="term" value="F:ATP binding"/>
    <property type="evidence" value="ECO:0007669"/>
    <property type="project" value="UniProtKB-UniRule"/>
</dbReference>
<dbReference type="eggNOG" id="COG0525">
    <property type="taxonomic scope" value="Bacteria"/>
</dbReference>
<dbReference type="Gene3D" id="3.40.50.620">
    <property type="entry name" value="HUPs"/>
    <property type="match status" value="2"/>
</dbReference>
<feature type="domain" description="Methionyl/Valyl/Leucyl/Isoleucyl-tRNA synthetase anticodon-binding" evidence="14">
    <location>
        <begin position="610"/>
        <end position="757"/>
    </location>
</feature>
<dbReference type="InterPro" id="IPR009080">
    <property type="entry name" value="tRNAsynth_Ia_anticodon-bd"/>
</dbReference>
<name>B8E292_DICTD</name>
<dbReference type="CDD" id="cd00817">
    <property type="entry name" value="ValRS_core"/>
    <property type="match status" value="1"/>
</dbReference>
<dbReference type="PANTHER" id="PTHR11946">
    <property type="entry name" value="VALYL-TRNA SYNTHETASES"/>
    <property type="match status" value="1"/>
</dbReference>
<dbReference type="PROSITE" id="PS00178">
    <property type="entry name" value="AA_TRNA_LIGASE_I"/>
    <property type="match status" value="1"/>
</dbReference>
<dbReference type="EMBL" id="CP001251">
    <property type="protein sequence ID" value="ACK42369.1"/>
    <property type="molecule type" value="Genomic_DNA"/>
</dbReference>
<comment type="subcellular location">
    <subcellularLocation>
        <location evidence="1 12">Cytoplasm</location>
    </subcellularLocation>
</comment>
<dbReference type="InterPro" id="IPR037118">
    <property type="entry name" value="Val-tRNA_synth_C_sf"/>
</dbReference>
<dbReference type="InterPro" id="IPR010978">
    <property type="entry name" value="tRNA-bd_arm"/>
</dbReference>
<dbReference type="InterPro" id="IPR009008">
    <property type="entry name" value="Val/Leu/Ile-tRNA-synth_edit"/>
</dbReference>
<dbReference type="SUPFAM" id="SSF47323">
    <property type="entry name" value="Anticodon-binding domain of a subclass of class I aminoacyl-tRNA synthetases"/>
    <property type="match status" value="1"/>
</dbReference>
<dbReference type="FunCoup" id="B8E292">
    <property type="interactions" value="384"/>
</dbReference>
<dbReference type="PRINTS" id="PR00986">
    <property type="entry name" value="TRNASYNTHVAL"/>
</dbReference>
<dbReference type="InterPro" id="IPR013155">
    <property type="entry name" value="M/V/L/I-tRNA-synth_anticd-bd"/>
</dbReference>
<evidence type="ECO:0000256" key="2">
    <source>
        <dbReference type="ARBA" id="ARBA00011245"/>
    </source>
</evidence>
<dbReference type="NCBIfam" id="NF004349">
    <property type="entry name" value="PRK05729.1"/>
    <property type="match status" value="1"/>
</dbReference>
<evidence type="ECO:0000256" key="5">
    <source>
        <dbReference type="ARBA" id="ARBA00022741"/>
    </source>
</evidence>
<reference evidence="17" key="1">
    <citation type="journal article" date="2016" name="Front. Microbiol.">
        <title>The complete genome sequence of hyperthermophile Dictyoglomus turgidum DSM 6724 reveals a specialized carbohydrate fermentor.</title>
        <authorList>
            <person name="Brumm P.J."/>
            <person name="Gowda K."/>
            <person name="Robb F.T."/>
            <person name="Mead D.A."/>
        </authorList>
    </citation>
    <scope>NUCLEOTIDE SEQUENCE [LARGE SCALE GENOMIC DNA]</scope>
    <source>
        <strain evidence="17">DSM 6724 / Z-1310</strain>
    </source>
</reference>
<keyword evidence="5 12" id="KW-0547">Nucleotide-binding</keyword>
<evidence type="ECO:0000256" key="10">
    <source>
        <dbReference type="ARBA" id="ARBA00047552"/>
    </source>
</evidence>
<dbReference type="InterPro" id="IPR001412">
    <property type="entry name" value="aa-tRNA-synth_I_CS"/>
</dbReference>
<sequence>MKENIPSVYSFNEVEEKWYKYWLEKDYFHAEVDRSKKNYSIVLPPPNITGSLHMGHALNATIQDILIRWRRMQGFNALWIPGTDHAGIATQMVVERELLKEGKTRWDLGREKFLERVWQWKENYGNTIVEQLKKLGVSCDWKRFRFTMDEVYSRAVIKAFVELYKKGYIYKGERIINWCPRCKTALSDLEVRYVEENSFLWYIKYPLYQEDGYIVIATARPETMLGDTAVAVNPEDERYKALIGKKVVLPLVGRIIPIIADETVDPSFGTGALKVTPAHDIDDFEIGKKHNLEFISVIDENGIMSENAGKYKGLSVLECRKKIEEDLEKEGYLLKKEPYLHDLATCDRCGTPIEPLISEQWFMRMENLAKPAIEVVEKGEVKFIPDRWKKVYFDWMYNIKDWCLSRQLWWGHRIPAWYCENCGHVNVEEQKPEKCERCGSENLRQDEDVLDTWFSSALWPLGTLGWPEDTEDLNYFYPTSVLSTARDIINLWVARMIMMGLEFRKEVPFYYVYVHPTVLTREGKRMSKSKGTGVDPLELINKYGADVTRFGLAIQCTEMQDLRFHEENFENTKNFTNKIWNAARFVISNLDFNIDYNEVDLTKHSLSLSDKWILSRLQKTVYEVTDHLENFRFSEYVKTIYTFFWSEFCDWYIELSKPRLSNTEDPESRLIAQVILWKVLKESMQLLHPVMPFITEEIWQKLPSTHESIMISKWPEVNELFIDEEAEKDMEFIMESIRSIRAIRSEFNILPNEVINVEFLTPNKYKEILLQGYSGYFYTLAKAKLSTILEKRNLKHVAHKIVEDVNFYVNLEGLIDISKEREKVKKELEELYLLIDKVEKRLSNKDFIEKAPPEVVEKEKEKLESLKKKVEFLQERYRILK</sequence>
<dbReference type="SUPFAM" id="SSF46589">
    <property type="entry name" value="tRNA-binding arm"/>
    <property type="match status" value="1"/>
</dbReference>
<dbReference type="Proteomes" id="UP000007719">
    <property type="component" value="Chromosome"/>
</dbReference>
<evidence type="ECO:0000313" key="17">
    <source>
        <dbReference type="Proteomes" id="UP000007719"/>
    </source>
</evidence>
<evidence type="ECO:0000256" key="4">
    <source>
        <dbReference type="ARBA" id="ARBA00022598"/>
    </source>
</evidence>
<accession>B8E292</accession>
<dbReference type="InterPro" id="IPR014729">
    <property type="entry name" value="Rossmann-like_a/b/a_fold"/>
</dbReference>
<dbReference type="GO" id="GO:0002161">
    <property type="term" value="F:aminoacyl-tRNA deacylase activity"/>
    <property type="evidence" value="ECO:0007669"/>
    <property type="project" value="InterPro"/>
</dbReference>
<evidence type="ECO:0000256" key="9">
    <source>
        <dbReference type="ARBA" id="ARBA00023146"/>
    </source>
</evidence>
<dbReference type="KEGG" id="dtu:Dtur_1090"/>
<comment type="domain">
    <text evidence="12">The C-terminal coiled-coil domain is crucial for aminoacylation activity.</text>
</comment>
<keyword evidence="4 12" id="KW-0436">Ligase</keyword>
<dbReference type="OrthoDB" id="9810365at2"/>
<dbReference type="HOGENOM" id="CLU_001493_0_2_0"/>
<keyword evidence="6 12" id="KW-0067">ATP-binding</keyword>
<comment type="subunit">
    <text evidence="2 12">Monomer.</text>
</comment>
<dbReference type="PANTHER" id="PTHR11946:SF93">
    <property type="entry name" value="VALINE--TRNA LIGASE, CHLOROPLASTIC_MITOCHONDRIAL 2"/>
    <property type="match status" value="1"/>
</dbReference>
<dbReference type="InParanoid" id="B8E292"/>
<comment type="domain">
    <text evidence="12">ValRS has two distinct active sites: one for aminoacylation and one for editing. The misactivated threonine is translocated from the active site to the editing site.</text>
</comment>
<feature type="domain" description="Valyl-tRNA synthetase tRNA-binding arm" evidence="15">
    <location>
        <begin position="816"/>
        <end position="877"/>
    </location>
</feature>
<dbReference type="FunFam" id="3.90.740.10:FF:000010">
    <property type="entry name" value="Valine--tRNA ligase"/>
    <property type="match status" value="1"/>
</dbReference>
<feature type="coiled-coil region" evidence="12">
    <location>
        <begin position="814"/>
        <end position="876"/>
    </location>
</feature>
<evidence type="ECO:0000256" key="11">
    <source>
        <dbReference type="ARBA" id="ARBA00060830"/>
    </source>
</evidence>
<organism evidence="16 17">
    <name type="scientific">Dictyoglomus turgidum (strain DSM 6724 / Z-1310)</name>
    <dbReference type="NCBI Taxonomy" id="515635"/>
    <lineage>
        <taxon>Bacteria</taxon>
        <taxon>Pseudomonadati</taxon>
        <taxon>Dictyoglomota</taxon>
        <taxon>Dictyoglomia</taxon>
        <taxon>Dictyoglomales</taxon>
        <taxon>Dictyoglomaceae</taxon>
        <taxon>Dictyoglomus</taxon>
    </lineage>
</organism>
<keyword evidence="17" id="KW-1185">Reference proteome</keyword>
<gene>
    <name evidence="12" type="primary">valS</name>
    <name evidence="16" type="ordered locus">Dtur_1090</name>
</gene>
<comment type="function">
    <text evidence="12">Catalyzes the attachment of valine to tRNA(Val). As ValRS can inadvertently accommodate and process structurally similar amino acids such as threonine, to avoid such errors, it has a 'posttransfer' editing activity that hydrolyzes mischarged Thr-tRNA(Val) in a tRNA-dependent manner.</text>
</comment>
<dbReference type="PATRIC" id="fig|515635.4.peg.1126"/>
<dbReference type="FunFam" id="1.10.730.10:FF:000014">
    <property type="entry name" value="Valine--tRNA ligase"/>
    <property type="match status" value="1"/>
</dbReference>
<feature type="domain" description="Aminoacyl-tRNA synthetase class Ia" evidence="13">
    <location>
        <begin position="17"/>
        <end position="564"/>
    </location>
</feature>
<dbReference type="SUPFAM" id="SSF52374">
    <property type="entry name" value="Nucleotidylyl transferase"/>
    <property type="match status" value="1"/>
</dbReference>
<evidence type="ECO:0000256" key="12">
    <source>
        <dbReference type="HAMAP-Rule" id="MF_02004"/>
    </source>
</evidence>
<keyword evidence="7 12" id="KW-0648">Protein biosynthesis</keyword>
<dbReference type="RefSeq" id="WP_012583452.1">
    <property type="nucleotide sequence ID" value="NC_011661.1"/>
</dbReference>
<feature type="binding site" evidence="12">
    <location>
        <position position="528"/>
    </location>
    <ligand>
        <name>ATP</name>
        <dbReference type="ChEBI" id="CHEBI:30616"/>
    </ligand>
</feature>
<dbReference type="Gene3D" id="1.10.730.10">
    <property type="entry name" value="Isoleucyl-tRNA Synthetase, Domain 1"/>
    <property type="match status" value="1"/>
</dbReference>
<comment type="similarity">
    <text evidence="11 12">Belongs to the class-I aminoacyl-tRNA synthetase family. ValS type 1 subfamily.</text>
</comment>